<gene>
    <name evidence="1" type="ORF">HAX54_019218</name>
</gene>
<name>A0ABS8UNR1_DATST</name>
<proteinExistence type="predicted"/>
<keyword evidence="2" id="KW-1185">Reference proteome</keyword>
<dbReference type="Proteomes" id="UP000823775">
    <property type="component" value="Unassembled WGS sequence"/>
</dbReference>
<organism evidence="1 2">
    <name type="scientific">Datura stramonium</name>
    <name type="common">Jimsonweed</name>
    <name type="synonym">Common thornapple</name>
    <dbReference type="NCBI Taxonomy" id="4076"/>
    <lineage>
        <taxon>Eukaryota</taxon>
        <taxon>Viridiplantae</taxon>
        <taxon>Streptophyta</taxon>
        <taxon>Embryophyta</taxon>
        <taxon>Tracheophyta</taxon>
        <taxon>Spermatophyta</taxon>
        <taxon>Magnoliopsida</taxon>
        <taxon>eudicotyledons</taxon>
        <taxon>Gunneridae</taxon>
        <taxon>Pentapetalae</taxon>
        <taxon>asterids</taxon>
        <taxon>lamiids</taxon>
        <taxon>Solanales</taxon>
        <taxon>Solanaceae</taxon>
        <taxon>Solanoideae</taxon>
        <taxon>Datureae</taxon>
        <taxon>Datura</taxon>
    </lineage>
</organism>
<comment type="caution">
    <text evidence="1">The sequence shown here is derived from an EMBL/GenBank/DDBJ whole genome shotgun (WGS) entry which is preliminary data.</text>
</comment>
<protein>
    <submittedName>
        <fullName evidence="1">Uncharacterized protein</fullName>
    </submittedName>
</protein>
<evidence type="ECO:0000313" key="2">
    <source>
        <dbReference type="Proteomes" id="UP000823775"/>
    </source>
</evidence>
<sequence length="109" mass="12419">MAPKPSKGKGVLLQSMVQKGHEELMRSKMRIESSALEFAHIVDRLYTLGLDFVLNDPGECNLNMVLNRILGSPSIDLQLFNNLILRPPYREIWNTLSGPNFITWSARHQ</sequence>
<reference evidence="1 2" key="1">
    <citation type="journal article" date="2021" name="BMC Genomics">
        <title>Datura genome reveals duplications of psychoactive alkaloid biosynthetic genes and high mutation rate following tissue culture.</title>
        <authorList>
            <person name="Rajewski A."/>
            <person name="Carter-House D."/>
            <person name="Stajich J."/>
            <person name="Litt A."/>
        </authorList>
    </citation>
    <scope>NUCLEOTIDE SEQUENCE [LARGE SCALE GENOMIC DNA]</scope>
    <source>
        <strain evidence="1">AR-01</strain>
    </source>
</reference>
<evidence type="ECO:0000313" key="1">
    <source>
        <dbReference type="EMBL" id="MCD9560521.1"/>
    </source>
</evidence>
<accession>A0ABS8UNR1</accession>
<dbReference type="EMBL" id="JACEIK010002334">
    <property type="protein sequence ID" value="MCD9560521.1"/>
    <property type="molecule type" value="Genomic_DNA"/>
</dbReference>